<dbReference type="SUPFAM" id="SSF48452">
    <property type="entry name" value="TPR-like"/>
    <property type="match status" value="1"/>
</dbReference>
<name>A0A1H1CSY6_9MICC</name>
<dbReference type="GO" id="GO:0003677">
    <property type="term" value="F:DNA binding"/>
    <property type="evidence" value="ECO:0007669"/>
    <property type="project" value="UniProtKB-KW"/>
</dbReference>
<gene>
    <name evidence="2" type="ORF">SAMN04489742_2073</name>
</gene>
<accession>A0A1H1CSY6</accession>
<keyword evidence="2" id="KW-0238">DNA-binding</keyword>
<feature type="domain" description="Bacterial transcriptional activator" evidence="1">
    <location>
        <begin position="101"/>
        <end position="238"/>
    </location>
</feature>
<reference evidence="2 3" key="1">
    <citation type="submission" date="2016-10" db="EMBL/GenBank/DDBJ databases">
        <authorList>
            <person name="de Groot N.N."/>
        </authorList>
    </citation>
    <scope>NUCLEOTIDE SEQUENCE [LARGE SCALE GENOMIC DNA]</scope>
    <source>
        <strain evidence="2 3">DSM 20117</strain>
    </source>
</reference>
<dbReference type="Gene3D" id="1.25.40.10">
    <property type="entry name" value="Tetratricopeptide repeat domain"/>
    <property type="match status" value="1"/>
</dbReference>
<dbReference type="STRING" id="37928.SAMN04489742_2073"/>
<sequence length="244" mass="27661">MGVTTAMATDRIWKLQLLGGWQLYRGDQPVKVAPRQQRLIAALALYGGQSRRFLAGLLWPDSPERHAFGNLRESVFVVNRDLPKLLAPTQDPLDLVARVQIDVREIRGQASRVEEQTDSELQSMLESVLEAELLRGWYENWIISEQERWQRLRLSVLERLAKQFLLQGTIEQAVEAARAATTIDPLRESAQRLLLQSYLAEGNQAEALRAYRSFQIRLRQEFGVAPSPVTEDLVSPLLMNGSDG</sequence>
<dbReference type="InterPro" id="IPR051677">
    <property type="entry name" value="AfsR-DnrI-RedD_regulator"/>
</dbReference>
<evidence type="ECO:0000259" key="1">
    <source>
        <dbReference type="SMART" id="SM01043"/>
    </source>
</evidence>
<keyword evidence="3" id="KW-1185">Reference proteome</keyword>
<protein>
    <submittedName>
        <fullName evidence="2">DNA-binding transcriptional activator of the SARP family</fullName>
    </submittedName>
</protein>
<dbReference type="InterPro" id="IPR005158">
    <property type="entry name" value="BTAD"/>
</dbReference>
<dbReference type="SMART" id="SM01043">
    <property type="entry name" value="BTAD"/>
    <property type="match status" value="1"/>
</dbReference>
<organism evidence="2 3">
    <name type="scientific">Crystallibacter crystallopoietes</name>
    <dbReference type="NCBI Taxonomy" id="37928"/>
    <lineage>
        <taxon>Bacteria</taxon>
        <taxon>Bacillati</taxon>
        <taxon>Actinomycetota</taxon>
        <taxon>Actinomycetes</taxon>
        <taxon>Micrococcales</taxon>
        <taxon>Micrococcaceae</taxon>
        <taxon>Crystallibacter</taxon>
    </lineage>
</organism>
<dbReference type="InterPro" id="IPR011990">
    <property type="entry name" value="TPR-like_helical_dom_sf"/>
</dbReference>
<evidence type="ECO:0000313" key="3">
    <source>
        <dbReference type="Proteomes" id="UP000181917"/>
    </source>
</evidence>
<dbReference type="PANTHER" id="PTHR35807">
    <property type="entry name" value="TRANSCRIPTIONAL REGULATOR REDD-RELATED"/>
    <property type="match status" value="1"/>
</dbReference>
<proteinExistence type="predicted"/>
<dbReference type="EMBL" id="FNKH01000002">
    <property type="protein sequence ID" value="SDQ67324.1"/>
    <property type="molecule type" value="Genomic_DNA"/>
</dbReference>
<dbReference type="Proteomes" id="UP000181917">
    <property type="component" value="Unassembled WGS sequence"/>
</dbReference>
<dbReference type="AlphaFoldDB" id="A0A1H1CSY6"/>
<evidence type="ECO:0000313" key="2">
    <source>
        <dbReference type="EMBL" id="SDQ67324.1"/>
    </source>
</evidence>
<dbReference type="Pfam" id="PF03704">
    <property type="entry name" value="BTAD"/>
    <property type="match status" value="1"/>
</dbReference>